<evidence type="ECO:0000256" key="4">
    <source>
        <dbReference type="ARBA" id="ARBA00022692"/>
    </source>
</evidence>
<reference evidence="12 13" key="1">
    <citation type="submission" date="2019-03" db="EMBL/GenBank/DDBJ databases">
        <title>Genomic Encyclopedia of Type Strains, Phase IV (KMG-IV): sequencing the most valuable type-strain genomes for metagenomic binning, comparative biology and taxonomic classification.</title>
        <authorList>
            <person name="Goeker M."/>
        </authorList>
    </citation>
    <scope>NUCLEOTIDE SEQUENCE [LARGE SCALE GENOMIC DNA]</scope>
    <source>
        <strain evidence="12 13">DSM 45765</strain>
    </source>
</reference>
<keyword evidence="6" id="KW-0378">Hydrolase</keyword>
<evidence type="ECO:0000256" key="6">
    <source>
        <dbReference type="ARBA" id="ARBA00022801"/>
    </source>
</evidence>
<dbReference type="PANTHER" id="PTHR40765">
    <property type="entry name" value="ESX-2 SECRETION SYSTEM ATPASE ECCB2"/>
    <property type="match status" value="1"/>
</dbReference>
<evidence type="ECO:0000256" key="1">
    <source>
        <dbReference type="ARBA" id="ARBA00004162"/>
    </source>
</evidence>
<dbReference type="GO" id="GO:0005886">
    <property type="term" value="C:plasma membrane"/>
    <property type="evidence" value="ECO:0007669"/>
    <property type="project" value="UniProtKB-SubCell"/>
</dbReference>
<name>A0A4R2QVW1_9PSEU</name>
<comment type="caution">
    <text evidence="12">The sequence shown here is derived from an EMBL/GenBank/DDBJ whole genome shotgun (WGS) entry which is preliminary data.</text>
</comment>
<dbReference type="NCBIfam" id="TIGR03919">
    <property type="entry name" value="T7SS_EccB"/>
    <property type="match status" value="1"/>
</dbReference>
<evidence type="ECO:0000313" key="13">
    <source>
        <dbReference type="Proteomes" id="UP000294911"/>
    </source>
</evidence>
<evidence type="ECO:0000313" key="12">
    <source>
        <dbReference type="EMBL" id="TCP53239.1"/>
    </source>
</evidence>
<keyword evidence="8 11" id="KW-1133">Transmembrane helix</keyword>
<keyword evidence="13" id="KW-1185">Reference proteome</keyword>
<feature type="region of interest" description="Disordered" evidence="10">
    <location>
        <begin position="110"/>
        <end position="162"/>
    </location>
</feature>
<keyword evidence="7" id="KW-0067">ATP-binding</keyword>
<dbReference type="Proteomes" id="UP000294911">
    <property type="component" value="Unassembled WGS sequence"/>
</dbReference>
<evidence type="ECO:0000256" key="9">
    <source>
        <dbReference type="ARBA" id="ARBA00023136"/>
    </source>
</evidence>
<keyword evidence="5" id="KW-0547">Nucleotide-binding</keyword>
<keyword evidence="4 11" id="KW-0812">Transmembrane</keyword>
<evidence type="ECO:0000256" key="10">
    <source>
        <dbReference type="SAM" id="MobiDB-lite"/>
    </source>
</evidence>
<gene>
    <name evidence="12" type="ORF">EV191_105306</name>
</gene>
<evidence type="ECO:0000256" key="11">
    <source>
        <dbReference type="SAM" id="Phobius"/>
    </source>
</evidence>
<dbReference type="Gene3D" id="2.40.50.910">
    <property type="entry name" value="Type VII secretion system EccB, repeat 3 domain"/>
    <property type="match status" value="1"/>
</dbReference>
<dbReference type="EMBL" id="SLXQ01000005">
    <property type="protein sequence ID" value="TCP53239.1"/>
    <property type="molecule type" value="Genomic_DNA"/>
</dbReference>
<feature type="transmembrane region" description="Helical" evidence="11">
    <location>
        <begin position="43"/>
        <end position="64"/>
    </location>
</feature>
<organism evidence="12 13">
    <name type="scientific">Tamaricihabitans halophyticus</name>
    <dbReference type="NCBI Taxonomy" id="1262583"/>
    <lineage>
        <taxon>Bacteria</taxon>
        <taxon>Bacillati</taxon>
        <taxon>Actinomycetota</taxon>
        <taxon>Actinomycetes</taxon>
        <taxon>Pseudonocardiales</taxon>
        <taxon>Pseudonocardiaceae</taxon>
        <taxon>Tamaricihabitans</taxon>
    </lineage>
</organism>
<dbReference type="RefSeq" id="WP_132877666.1">
    <property type="nucleotide sequence ID" value="NZ_SLXQ01000005.1"/>
</dbReference>
<evidence type="ECO:0000256" key="5">
    <source>
        <dbReference type="ARBA" id="ARBA00022741"/>
    </source>
</evidence>
<dbReference type="InterPro" id="IPR044857">
    <property type="entry name" value="T7SS_EccB_R1"/>
</dbReference>
<keyword evidence="3" id="KW-1003">Cell membrane</keyword>
<dbReference type="Gene3D" id="3.30.2390.20">
    <property type="entry name" value="Type VII secretion system EccB, repeat 1 domain"/>
    <property type="match status" value="1"/>
</dbReference>
<protein>
    <submittedName>
        <fullName evidence="12">Type VII secretion protein EccB</fullName>
    </submittedName>
</protein>
<proteinExistence type="inferred from homology"/>
<dbReference type="GO" id="GO:0005576">
    <property type="term" value="C:extracellular region"/>
    <property type="evidence" value="ECO:0007669"/>
    <property type="project" value="TreeGrafter"/>
</dbReference>
<keyword evidence="9 11" id="KW-0472">Membrane</keyword>
<dbReference type="AlphaFoldDB" id="A0A4R2QVW1"/>
<sequence>MPSTPTTKSQVQAYRFVLRRMQSALVRKDAVMLHDPMRTHSRATAVGVVISALGLLGFLVVGMLSPKGGGPDPETIVVGEQSGAMYIATGDPMQLIPTFNLASARLLMAAQQQQSQEGEGGGTAGSGEVKEPEVVSDEELEGIPKQRPTGIPTGPSLLPTDEQRISNNWAVCDKITVDRSLDNPADTGAPTTTVLGGIDRLGDELGSGQALLAHAENNKVYLIYRVSPDPNRGNTNVVRAEVNMSDAQVTSAFNLETTQQREISMGLLNSIPQAEPLSAPQIDGAGSPSEYLGDLQIGDVFLSDSAGSGNQHWVVLPSGVQDVPESLAQLVRNTYQQTSGRIPRLQPSDFATAPRANELESEDYPEQMPQIIGPERTPVSCLGWSVEGEGEQRDTKLTMHIGGQMPRDNDGSGIKPLPVGQPGPSGAKIDSFYMPQGKAAVVHAATSRDSFQTGPIYLVSDRGVKFGVPDVRTAQILGLNNRSPAPSAIMSLLPDGASLNMQDAQQTYDSVELQSGAAGLSGAQGGG</sequence>
<accession>A0A4R2QVW1</accession>
<feature type="region of interest" description="Disordered" evidence="10">
    <location>
        <begin position="355"/>
        <end position="376"/>
    </location>
</feature>
<evidence type="ECO:0000256" key="8">
    <source>
        <dbReference type="ARBA" id="ARBA00022989"/>
    </source>
</evidence>
<evidence type="ECO:0000256" key="7">
    <source>
        <dbReference type="ARBA" id="ARBA00022840"/>
    </source>
</evidence>
<evidence type="ECO:0000256" key="2">
    <source>
        <dbReference type="ARBA" id="ARBA00008149"/>
    </source>
</evidence>
<evidence type="ECO:0000256" key="3">
    <source>
        <dbReference type="ARBA" id="ARBA00022475"/>
    </source>
</evidence>
<dbReference type="InterPro" id="IPR042485">
    <property type="entry name" value="T7SS_EccB_R3"/>
</dbReference>
<dbReference type="GO" id="GO:0016787">
    <property type="term" value="F:hydrolase activity"/>
    <property type="evidence" value="ECO:0007669"/>
    <property type="project" value="UniProtKB-KW"/>
</dbReference>
<dbReference type="InterPro" id="IPR007795">
    <property type="entry name" value="T7SS_EccB"/>
</dbReference>
<dbReference type="PANTHER" id="PTHR40765:SF2">
    <property type="entry name" value="ESX-2 SECRETION SYSTEM ATPASE ECCB2"/>
    <property type="match status" value="1"/>
</dbReference>
<dbReference type="Pfam" id="PF05108">
    <property type="entry name" value="T7SS_ESX1_EccB"/>
    <property type="match status" value="1"/>
</dbReference>
<dbReference type="GO" id="GO:0005524">
    <property type="term" value="F:ATP binding"/>
    <property type="evidence" value="ECO:0007669"/>
    <property type="project" value="UniProtKB-KW"/>
</dbReference>
<comment type="similarity">
    <text evidence="2">Belongs to the EccB family.</text>
</comment>
<dbReference type="OrthoDB" id="3847604at2"/>
<comment type="subcellular location">
    <subcellularLocation>
        <location evidence="1">Cell membrane</location>
        <topology evidence="1">Single-pass membrane protein</topology>
    </subcellularLocation>
</comment>